<dbReference type="EMBL" id="JBHSBW010000013">
    <property type="protein sequence ID" value="MFC4212829.1"/>
    <property type="molecule type" value="Genomic_DNA"/>
</dbReference>
<dbReference type="Pfam" id="PF03992">
    <property type="entry name" value="ABM"/>
    <property type="match status" value="1"/>
</dbReference>
<protein>
    <submittedName>
        <fullName evidence="2">Antibiotic biosynthesis monooxygenase family protein</fullName>
        <ecNumber evidence="2">1.14.-.-</ecNumber>
    </submittedName>
</protein>
<name>A0ABV8PBZ6_9SPHI</name>
<dbReference type="Gene3D" id="3.30.70.100">
    <property type="match status" value="1"/>
</dbReference>
<dbReference type="EC" id="1.14.-.-" evidence="2"/>
<dbReference type="InterPro" id="IPR007138">
    <property type="entry name" value="ABM_dom"/>
</dbReference>
<gene>
    <name evidence="2" type="ORF">ACFOWA_16660</name>
</gene>
<evidence type="ECO:0000313" key="3">
    <source>
        <dbReference type="Proteomes" id="UP001595789"/>
    </source>
</evidence>
<sequence length="98" mass="11487">MILEVATLNIKAGLSTDFEKAFSEAQKIIASMDGYNSHQLKKCMEKTDKDILLVNWETLESHTKGFRSSAAYQDWKKLLHHFYEPFTIFEHYEEIKNN</sequence>
<dbReference type="SUPFAM" id="SSF54909">
    <property type="entry name" value="Dimeric alpha+beta barrel"/>
    <property type="match status" value="1"/>
</dbReference>
<keyword evidence="2" id="KW-0503">Monooxygenase</keyword>
<dbReference type="PROSITE" id="PS51725">
    <property type="entry name" value="ABM"/>
    <property type="match status" value="1"/>
</dbReference>
<evidence type="ECO:0000259" key="1">
    <source>
        <dbReference type="PROSITE" id="PS51725"/>
    </source>
</evidence>
<reference evidence="3" key="1">
    <citation type="journal article" date="2019" name="Int. J. Syst. Evol. Microbiol.">
        <title>The Global Catalogue of Microorganisms (GCM) 10K type strain sequencing project: providing services to taxonomists for standard genome sequencing and annotation.</title>
        <authorList>
            <consortium name="The Broad Institute Genomics Platform"/>
            <consortium name="The Broad Institute Genome Sequencing Center for Infectious Disease"/>
            <person name="Wu L."/>
            <person name="Ma J."/>
        </authorList>
    </citation>
    <scope>NUCLEOTIDE SEQUENCE [LARGE SCALE GENOMIC DNA]</scope>
    <source>
        <strain evidence="3">CCM 8691</strain>
    </source>
</reference>
<accession>A0ABV8PBZ6</accession>
<keyword evidence="2" id="KW-0560">Oxidoreductase</keyword>
<feature type="domain" description="ABM" evidence="1">
    <location>
        <begin position="2"/>
        <end position="92"/>
    </location>
</feature>
<dbReference type="Proteomes" id="UP001595789">
    <property type="component" value="Unassembled WGS sequence"/>
</dbReference>
<organism evidence="2 3">
    <name type="scientific">Pedobacter lithocola</name>
    <dbReference type="NCBI Taxonomy" id="1908239"/>
    <lineage>
        <taxon>Bacteria</taxon>
        <taxon>Pseudomonadati</taxon>
        <taxon>Bacteroidota</taxon>
        <taxon>Sphingobacteriia</taxon>
        <taxon>Sphingobacteriales</taxon>
        <taxon>Sphingobacteriaceae</taxon>
        <taxon>Pedobacter</taxon>
    </lineage>
</organism>
<keyword evidence="3" id="KW-1185">Reference proteome</keyword>
<proteinExistence type="predicted"/>
<dbReference type="InterPro" id="IPR011008">
    <property type="entry name" value="Dimeric_a/b-barrel"/>
</dbReference>
<dbReference type="GO" id="GO:0004497">
    <property type="term" value="F:monooxygenase activity"/>
    <property type="evidence" value="ECO:0007669"/>
    <property type="project" value="UniProtKB-KW"/>
</dbReference>
<evidence type="ECO:0000313" key="2">
    <source>
        <dbReference type="EMBL" id="MFC4212829.1"/>
    </source>
</evidence>
<comment type="caution">
    <text evidence="2">The sequence shown here is derived from an EMBL/GenBank/DDBJ whole genome shotgun (WGS) entry which is preliminary data.</text>
</comment>
<dbReference type="RefSeq" id="WP_378987179.1">
    <property type="nucleotide sequence ID" value="NZ_JBHSBW010000013.1"/>
</dbReference>